<gene>
    <name evidence="2" type="ORF">VMF7928_02200</name>
</gene>
<name>A0ABM9A469_9VIBR</name>
<evidence type="ECO:0000313" key="2">
    <source>
        <dbReference type="EMBL" id="CAH0539504.1"/>
    </source>
</evidence>
<evidence type="ECO:0000313" key="3">
    <source>
        <dbReference type="Proteomes" id="UP000838748"/>
    </source>
</evidence>
<feature type="transmembrane region" description="Helical" evidence="1">
    <location>
        <begin position="111"/>
        <end position="131"/>
    </location>
</feature>
<dbReference type="RefSeq" id="WP_237361505.1">
    <property type="nucleotide sequence ID" value="NZ_CAKLDM010000002.1"/>
</dbReference>
<protein>
    <submittedName>
        <fullName evidence="2">Uncharacterized protein</fullName>
    </submittedName>
</protein>
<organism evidence="2 3">
    <name type="scientific">Vibrio marisflavi CECT 7928</name>
    <dbReference type="NCBI Taxonomy" id="634439"/>
    <lineage>
        <taxon>Bacteria</taxon>
        <taxon>Pseudomonadati</taxon>
        <taxon>Pseudomonadota</taxon>
        <taxon>Gammaproteobacteria</taxon>
        <taxon>Vibrionales</taxon>
        <taxon>Vibrionaceae</taxon>
        <taxon>Vibrio</taxon>
    </lineage>
</organism>
<accession>A0ABM9A469</accession>
<comment type="caution">
    <text evidence="2">The sequence shown here is derived from an EMBL/GenBank/DDBJ whole genome shotgun (WGS) entry which is preliminary data.</text>
</comment>
<keyword evidence="1" id="KW-1133">Transmembrane helix</keyword>
<proteinExistence type="predicted"/>
<evidence type="ECO:0000256" key="1">
    <source>
        <dbReference type="SAM" id="Phobius"/>
    </source>
</evidence>
<sequence>MLSQIAPFLAPMLLGAQLILLVVLVKGDICPGQRGRIHKVFSLVGLVWLLVAINYPVALVCSLLTLYFCARAKFSKTRDKGPLWSLVLASVLAAVFVLAKAFQQTTITNGLLFIVLVMLLGTAFAHLLLTIARTRLQAFHKILPFSGVVASIVLVILTLIYAFGLLHTAQEPMVSRAIIGLMLLVVGVLVWCAHIIFSKAPNKWVLLVSTSLLLTASVYGWALSVV</sequence>
<keyword evidence="1" id="KW-0812">Transmembrane</keyword>
<feature type="transmembrane region" description="Helical" evidence="1">
    <location>
        <begin position="143"/>
        <end position="165"/>
    </location>
</feature>
<feature type="transmembrane region" description="Helical" evidence="1">
    <location>
        <begin position="43"/>
        <end position="69"/>
    </location>
</feature>
<reference evidence="2" key="1">
    <citation type="submission" date="2021-11" db="EMBL/GenBank/DDBJ databases">
        <authorList>
            <person name="Rodrigo-Torres L."/>
            <person name="Arahal R. D."/>
            <person name="Lucena T."/>
        </authorList>
    </citation>
    <scope>NUCLEOTIDE SEQUENCE</scope>
    <source>
        <strain evidence="2">CECT 7928</strain>
    </source>
</reference>
<feature type="transmembrane region" description="Helical" evidence="1">
    <location>
        <begin position="204"/>
        <end position="222"/>
    </location>
</feature>
<feature type="transmembrane region" description="Helical" evidence="1">
    <location>
        <begin position="177"/>
        <end position="197"/>
    </location>
</feature>
<keyword evidence="1" id="KW-0472">Membrane</keyword>
<keyword evidence="3" id="KW-1185">Reference proteome</keyword>
<feature type="transmembrane region" description="Helical" evidence="1">
    <location>
        <begin position="81"/>
        <end position="99"/>
    </location>
</feature>
<dbReference type="Proteomes" id="UP000838748">
    <property type="component" value="Unassembled WGS sequence"/>
</dbReference>
<dbReference type="EMBL" id="CAKLDM010000002">
    <property type="protein sequence ID" value="CAH0539504.1"/>
    <property type="molecule type" value="Genomic_DNA"/>
</dbReference>